<evidence type="ECO:0000313" key="5">
    <source>
        <dbReference type="Proteomes" id="UP000010931"/>
    </source>
</evidence>
<feature type="domain" description="Alanine dehydrogenase/pyridine nucleotide transhydrogenase N-terminal" evidence="3">
    <location>
        <begin position="49"/>
        <end position="186"/>
    </location>
</feature>
<dbReference type="GO" id="GO:0005886">
    <property type="term" value="C:plasma membrane"/>
    <property type="evidence" value="ECO:0007669"/>
    <property type="project" value="TreeGrafter"/>
</dbReference>
<dbReference type="SUPFAM" id="SSF52283">
    <property type="entry name" value="Formate/glycerate dehydrogenase catalytic domain-like"/>
    <property type="match status" value="1"/>
</dbReference>
<protein>
    <submittedName>
        <fullName evidence="4">Alanine dehydrogenase/pyridine nucleotide transhydrogenase</fullName>
    </submittedName>
</protein>
<dbReference type="AlphaFoldDB" id="L7F1C8"/>
<dbReference type="PATRIC" id="fig|698760.3.peg.6726"/>
<dbReference type="InterPro" id="IPR046951">
    <property type="entry name" value="CEOS"/>
</dbReference>
<dbReference type="InterPro" id="IPR007886">
    <property type="entry name" value="AlaDH/PNT_N"/>
</dbReference>
<dbReference type="InterPro" id="IPR036291">
    <property type="entry name" value="NAD(P)-bd_dom_sf"/>
</dbReference>
<feature type="domain" description="Alanine dehydrogenase/pyridine nucleotide transhydrogenase NAD(H)-binding" evidence="2">
    <location>
        <begin position="189"/>
        <end position="351"/>
    </location>
</feature>
<reference evidence="4 5" key="1">
    <citation type="journal article" date="2011" name="Plasmid">
        <title>Streptomyces turgidiscabies Car8 contains a modular pathogenicity island that shares virulence genes with other actinobacterial plant pathogens.</title>
        <authorList>
            <person name="Huguet-Tapia J.C."/>
            <person name="Badger J.H."/>
            <person name="Loria R."/>
            <person name="Pettis G.S."/>
        </authorList>
    </citation>
    <scope>NUCLEOTIDE SEQUENCE [LARGE SCALE GENOMIC DNA]</scope>
    <source>
        <strain evidence="4 5">Car8</strain>
    </source>
</reference>
<dbReference type="CDD" id="cd12181">
    <property type="entry name" value="ceo_syn"/>
    <property type="match status" value="1"/>
</dbReference>
<dbReference type="GO" id="GO:0000286">
    <property type="term" value="F:alanine dehydrogenase activity"/>
    <property type="evidence" value="ECO:0007669"/>
    <property type="project" value="TreeGrafter"/>
</dbReference>
<dbReference type="PANTHER" id="PTHR42795">
    <property type="entry name" value="ALANINE DEHYDROGENASE"/>
    <property type="match status" value="1"/>
</dbReference>
<evidence type="ECO:0000313" key="4">
    <source>
        <dbReference type="EMBL" id="ELP64400.1"/>
    </source>
</evidence>
<dbReference type="Pfam" id="PF01262">
    <property type="entry name" value="AlaDh_PNT_C"/>
    <property type="match status" value="1"/>
</dbReference>
<evidence type="ECO:0000259" key="2">
    <source>
        <dbReference type="SMART" id="SM01002"/>
    </source>
</evidence>
<gene>
    <name evidence="4" type="ORF">STRTUCAR8_04650</name>
</gene>
<proteinExistence type="predicted"/>
<dbReference type="STRING" id="85558.T45_06713"/>
<dbReference type="Proteomes" id="UP000010931">
    <property type="component" value="Unassembled WGS sequence"/>
</dbReference>
<name>L7F1C8_STRT8</name>
<dbReference type="PANTHER" id="PTHR42795:SF1">
    <property type="entry name" value="ALANINE DEHYDROGENASE"/>
    <property type="match status" value="1"/>
</dbReference>
<dbReference type="InterPro" id="IPR007698">
    <property type="entry name" value="AlaDH/PNT_NAD(H)-bd"/>
</dbReference>
<dbReference type="SMART" id="SM01003">
    <property type="entry name" value="AlaDh_PNT_N"/>
    <property type="match status" value="1"/>
</dbReference>
<dbReference type="Pfam" id="PF05222">
    <property type="entry name" value="AlaDh_PNT_N"/>
    <property type="match status" value="1"/>
</dbReference>
<evidence type="ECO:0000256" key="1">
    <source>
        <dbReference type="ARBA" id="ARBA00023002"/>
    </source>
</evidence>
<keyword evidence="1" id="KW-0560">Oxidoreductase</keyword>
<dbReference type="GO" id="GO:0006524">
    <property type="term" value="P:alanine catabolic process"/>
    <property type="evidence" value="ECO:0007669"/>
    <property type="project" value="TreeGrafter"/>
</dbReference>
<dbReference type="GO" id="GO:0047126">
    <property type="term" value="F:N5-(carboxyethyl)ornithine synthase activity"/>
    <property type="evidence" value="ECO:0007669"/>
    <property type="project" value="InterPro"/>
</dbReference>
<organism evidence="4 5">
    <name type="scientific">Streptomyces turgidiscabies (strain Car8)</name>
    <dbReference type="NCBI Taxonomy" id="698760"/>
    <lineage>
        <taxon>Bacteria</taxon>
        <taxon>Bacillati</taxon>
        <taxon>Actinomycetota</taxon>
        <taxon>Actinomycetes</taxon>
        <taxon>Kitasatosporales</taxon>
        <taxon>Streptomycetaceae</taxon>
        <taxon>Streptomyces</taxon>
    </lineage>
</organism>
<dbReference type="Gene3D" id="3.40.50.720">
    <property type="entry name" value="NAD(P)-binding Rossmann-like Domain"/>
    <property type="match status" value="2"/>
</dbReference>
<accession>L7F1C8</accession>
<dbReference type="SMART" id="SM01002">
    <property type="entry name" value="AlaDh_PNT_C"/>
    <property type="match status" value="1"/>
</dbReference>
<dbReference type="EMBL" id="AEJB01000456">
    <property type="protein sequence ID" value="ELP64400.1"/>
    <property type="molecule type" value="Genomic_DNA"/>
</dbReference>
<dbReference type="SUPFAM" id="SSF51735">
    <property type="entry name" value="NAD(P)-binding Rossmann-fold domains"/>
    <property type="match status" value="1"/>
</dbReference>
<keyword evidence="5" id="KW-1185">Reference proteome</keyword>
<comment type="caution">
    <text evidence="4">The sequence shown here is derived from an EMBL/GenBank/DDBJ whole genome shotgun (WGS) entry which is preliminary data.</text>
</comment>
<evidence type="ECO:0000259" key="3">
    <source>
        <dbReference type="SMART" id="SM01003"/>
    </source>
</evidence>
<sequence>MRRTEYGGGTERTSHAVIRFGVALGERQCRIASRPAGKKPPHMSLMTLGVLASSHKENEFRLPLHPRHLDRIASDLREKIFLEQGYGERFGVSDDALSPLVAGLRTREQLLAECDVMLLPKPTHDDVAELREGQVLWGWPHCVQDQKMTQLAIDRRLTLIAWEAMNHWTSTGAFSVHVFHKNNELAGYCSVLHALQLGGLTGHYGRRLRAVVISFGATARGAVTGLGAMGVTDVTVLTQRAAAAVASPMPSVVMAHFEEQEDDPSRLQASTPTGPVPLAEYLAGFDIIVNCVLQDTDAPLTFVTDEELARFRPGTFFVDVSCDEGMGFGWARPTTFGEPMFTVGPGCHYYAVDHSPSHLWNSATWEISEALLPYLRKVMKGPAAWDADVTLRKAIEIRDGVVQNPKILSFQHRSATYPHAPSPSSAAC</sequence>